<name>A0A848C6R7_9LACO</name>
<dbReference type="AlphaFoldDB" id="A0A848C6R7"/>
<dbReference type="EMBL" id="JABAFP010000001">
    <property type="protein sequence ID" value="NME41209.1"/>
    <property type="molecule type" value="Genomic_DNA"/>
</dbReference>
<dbReference type="Pfam" id="PF12784">
    <property type="entry name" value="PDDEXK_2"/>
    <property type="match status" value="1"/>
</dbReference>
<protein>
    <recommendedName>
        <fullName evidence="3">Rpn family recombination-promoting nuclease/putative transposase</fullName>
    </recommendedName>
</protein>
<evidence type="ECO:0008006" key="3">
    <source>
        <dbReference type="Google" id="ProtNLM"/>
    </source>
</evidence>
<evidence type="ECO:0000313" key="1">
    <source>
        <dbReference type="EMBL" id="NME41209.1"/>
    </source>
</evidence>
<evidence type="ECO:0000313" key="2">
    <source>
        <dbReference type="Proteomes" id="UP000563853"/>
    </source>
</evidence>
<sequence length="235" mass="26374">MVKVNREDDFKKNAIFHGPRFDVYAEDDQGIIYDFEMQNEDQHDLAERISIYQGNLSRQALYAGQPFKKRKRTVVFFICDHDPYGLGWPSYALKVELVGCPNFSVDNKETNVIVNLKTDVSQLTQAQREMVAYFNDGTVSGAFSQKLAAAVAEVKADAIRGGIYMTIEEYAALKSAYAREQGEEAGKEAERIKTITGLVALDMSRTQIIEFLKTNMDLSEEEAQAAYDNAMAAHA</sequence>
<reference evidence="1 2" key="1">
    <citation type="submission" date="2020-04" db="EMBL/GenBank/DDBJ databases">
        <authorList>
            <person name="Hitch T.C.A."/>
            <person name="Wylensek D."/>
            <person name="Clavel T."/>
        </authorList>
    </citation>
    <scope>NUCLEOTIDE SEQUENCE [LARGE SCALE GENOMIC DNA]</scope>
    <source>
        <strain evidence="1 2">WCA-389-WT-5H1</strain>
    </source>
</reference>
<organism evidence="1 2">
    <name type="scientific">Ligilactobacillus agilis</name>
    <dbReference type="NCBI Taxonomy" id="1601"/>
    <lineage>
        <taxon>Bacteria</taxon>
        <taxon>Bacillati</taxon>
        <taxon>Bacillota</taxon>
        <taxon>Bacilli</taxon>
        <taxon>Lactobacillales</taxon>
        <taxon>Lactobacillaceae</taxon>
        <taxon>Ligilactobacillus</taxon>
    </lineage>
</organism>
<accession>A0A848C6R7</accession>
<gene>
    <name evidence="1" type="ORF">HF863_00210</name>
</gene>
<dbReference type="Proteomes" id="UP000563853">
    <property type="component" value="Unassembled WGS sequence"/>
</dbReference>
<comment type="caution">
    <text evidence="1">The sequence shown here is derived from an EMBL/GenBank/DDBJ whole genome shotgun (WGS) entry which is preliminary data.</text>
</comment>
<proteinExistence type="predicted"/>